<dbReference type="InterPro" id="IPR007284">
    <property type="entry name" value="Ground-like_dom"/>
</dbReference>
<evidence type="ECO:0000313" key="5">
    <source>
        <dbReference type="WBParaSite" id="L893_g1610.t1"/>
    </source>
</evidence>
<feature type="domain" description="Ground-like" evidence="3">
    <location>
        <begin position="249"/>
        <end position="331"/>
    </location>
</feature>
<keyword evidence="4" id="KW-1185">Reference proteome</keyword>
<dbReference type="AlphaFoldDB" id="A0A1I7YGD6"/>
<proteinExistence type="predicted"/>
<keyword evidence="2" id="KW-0472">Membrane</keyword>
<feature type="region of interest" description="Disordered" evidence="1">
    <location>
        <begin position="158"/>
        <end position="193"/>
    </location>
</feature>
<organism evidence="4 5">
    <name type="scientific">Steinernema glaseri</name>
    <dbReference type="NCBI Taxonomy" id="37863"/>
    <lineage>
        <taxon>Eukaryota</taxon>
        <taxon>Metazoa</taxon>
        <taxon>Ecdysozoa</taxon>
        <taxon>Nematoda</taxon>
        <taxon>Chromadorea</taxon>
        <taxon>Rhabditida</taxon>
        <taxon>Tylenchina</taxon>
        <taxon>Panagrolaimomorpha</taxon>
        <taxon>Strongyloidoidea</taxon>
        <taxon>Steinernematidae</taxon>
        <taxon>Steinernema</taxon>
    </lineage>
</organism>
<evidence type="ECO:0000259" key="3">
    <source>
        <dbReference type="Pfam" id="PF04155"/>
    </source>
</evidence>
<evidence type="ECO:0000313" key="4">
    <source>
        <dbReference type="Proteomes" id="UP000095287"/>
    </source>
</evidence>
<name>A0A1I7YGD6_9BILA</name>
<dbReference type="Pfam" id="PF04155">
    <property type="entry name" value="Ground-like"/>
    <property type="match status" value="1"/>
</dbReference>
<keyword evidence="2" id="KW-1133">Transmembrane helix</keyword>
<dbReference type="PANTHER" id="PTHR31967">
    <property type="entry name" value="GROUNDHOG (HEDGEHOG-LIKE FAMILY)-RELATED"/>
    <property type="match status" value="1"/>
</dbReference>
<feature type="transmembrane region" description="Helical" evidence="2">
    <location>
        <begin position="21"/>
        <end position="44"/>
    </location>
</feature>
<protein>
    <submittedName>
        <fullName evidence="5">Ground-like domain-containing protein</fullName>
    </submittedName>
</protein>
<reference evidence="5" key="1">
    <citation type="submission" date="2016-11" db="UniProtKB">
        <authorList>
            <consortium name="WormBaseParasite"/>
        </authorList>
    </citation>
    <scope>IDENTIFICATION</scope>
</reference>
<dbReference type="WBParaSite" id="L893_g1610.t1">
    <property type="protein sequence ID" value="L893_g1610.t1"/>
    <property type="gene ID" value="L893_g1610"/>
</dbReference>
<evidence type="ECO:0000256" key="1">
    <source>
        <dbReference type="SAM" id="MobiDB-lite"/>
    </source>
</evidence>
<evidence type="ECO:0000256" key="2">
    <source>
        <dbReference type="SAM" id="Phobius"/>
    </source>
</evidence>
<accession>A0A1I7YGD6</accession>
<sequence length="374" mass="40560">MSDRVKHAIDLCGRLSSSTRLMIGVCAFSISTRFIMLGFLLVAMNCVLLAQAKCYGRDSKDGMCARIKPNQFQIQGVQIVDASEKIHEDIEKGQYQPSSNIRRQAVNYQDEIQNFPQAGGGTVGQIEQPTGQQPSGVGFVPQTAPSLGGEQREVYGAAEGSVASQGTDYAPPARGRPAKKGKKQPPGIAPSGAQSLTQLASTGFISNAKDPYNIREGKQGALSSAIVGKYYYPPKQDLPLPKCFHNPTGYVCCNTKLNAIMENAYKELRKNPKFNTCNVGVIATTVQKTAEKEFSTPFESIAALEDFAQKVHFSGDMVCKIEIDGKYILAYATPYHADKAVDPEVLAGRKKIEGEGEARTGELLGPRRVRSMLI</sequence>
<keyword evidence="2" id="KW-0812">Transmembrane</keyword>
<dbReference type="PANTHER" id="PTHR31967:SF14">
    <property type="entry name" value="GROUND-LIKE DOMAIN-CONTAINING PROTEIN"/>
    <property type="match status" value="1"/>
</dbReference>
<dbReference type="Proteomes" id="UP000095287">
    <property type="component" value="Unplaced"/>
</dbReference>